<evidence type="ECO:0000313" key="3">
    <source>
        <dbReference type="EMBL" id="CAB4994353.1"/>
    </source>
</evidence>
<dbReference type="EMBL" id="CAEZZU010000004">
    <property type="protein sequence ID" value="CAB4767626.1"/>
    <property type="molecule type" value="Genomic_DNA"/>
</dbReference>
<sequence>MAKAKVLHNPACGTSRRLLADLADRGVEVEVIEYLKTPLDASQLKALLSQLDGDLSELVRKDKRFGELGLDKNDYVSAASISELLLQYPELMQRPILRVGSKAVIARPIERGIELLGL</sequence>
<dbReference type="InterPro" id="IPR036249">
    <property type="entry name" value="Thioredoxin-like_sf"/>
</dbReference>
<gene>
    <name evidence="1" type="ORF">UFOPK2242_01026</name>
    <name evidence="2" type="ORF">UFOPK2925_00081</name>
    <name evidence="3" type="ORF">UFOPK3974_01121</name>
</gene>
<dbReference type="AlphaFoldDB" id="A0A6J6LJF7"/>
<protein>
    <submittedName>
        <fullName evidence="1">Unannotated protein</fullName>
    </submittedName>
</protein>
<dbReference type="SUPFAM" id="SSF52833">
    <property type="entry name" value="Thioredoxin-like"/>
    <property type="match status" value="1"/>
</dbReference>
<organism evidence="1">
    <name type="scientific">freshwater metagenome</name>
    <dbReference type="NCBI Taxonomy" id="449393"/>
    <lineage>
        <taxon>unclassified sequences</taxon>
        <taxon>metagenomes</taxon>
        <taxon>ecological metagenomes</taxon>
    </lineage>
</organism>
<dbReference type="Gene3D" id="3.40.30.10">
    <property type="entry name" value="Glutaredoxin"/>
    <property type="match status" value="1"/>
</dbReference>
<dbReference type="Pfam" id="PF03960">
    <property type="entry name" value="ArsC"/>
    <property type="match status" value="1"/>
</dbReference>
<dbReference type="PANTHER" id="PTHR30041">
    <property type="entry name" value="ARSENATE REDUCTASE"/>
    <property type="match status" value="1"/>
</dbReference>
<proteinExistence type="predicted"/>
<dbReference type="PANTHER" id="PTHR30041:SF4">
    <property type="entry name" value="ARSENATE REDUCTASE"/>
    <property type="match status" value="1"/>
</dbReference>
<dbReference type="InterPro" id="IPR006660">
    <property type="entry name" value="Arsenate_reductase-like"/>
</dbReference>
<evidence type="ECO:0000313" key="1">
    <source>
        <dbReference type="EMBL" id="CAB4662030.1"/>
    </source>
</evidence>
<dbReference type="EMBL" id="CAEZWM010000130">
    <property type="protein sequence ID" value="CAB4662030.1"/>
    <property type="molecule type" value="Genomic_DNA"/>
</dbReference>
<dbReference type="PROSITE" id="PS51353">
    <property type="entry name" value="ARSC"/>
    <property type="match status" value="1"/>
</dbReference>
<reference evidence="1" key="1">
    <citation type="submission" date="2020-05" db="EMBL/GenBank/DDBJ databases">
        <authorList>
            <person name="Chiriac C."/>
            <person name="Salcher M."/>
            <person name="Ghai R."/>
            <person name="Kavagutti S V."/>
        </authorList>
    </citation>
    <scope>NUCLEOTIDE SEQUENCE</scope>
</reference>
<name>A0A6J6LJF7_9ZZZZ</name>
<dbReference type="EMBL" id="CAFBOR010000163">
    <property type="protein sequence ID" value="CAB4994353.1"/>
    <property type="molecule type" value="Genomic_DNA"/>
</dbReference>
<accession>A0A6J6LJF7</accession>
<evidence type="ECO:0000313" key="2">
    <source>
        <dbReference type="EMBL" id="CAB4767626.1"/>
    </source>
</evidence>